<dbReference type="InterPro" id="IPR013783">
    <property type="entry name" value="Ig-like_fold"/>
</dbReference>
<dbReference type="NCBIfam" id="TIGR03769">
    <property type="entry name" value="P_ac_wall_RPT"/>
    <property type="match status" value="1"/>
</dbReference>
<accession>A0ABT4RQ13</accession>
<gene>
    <name evidence="3" type="ORF">OJ962_23945</name>
</gene>
<dbReference type="InterPro" id="IPR032109">
    <property type="entry name" value="Big_3_5"/>
</dbReference>
<feature type="chain" id="PRO_5046232788" evidence="1">
    <location>
        <begin position="26"/>
        <end position="960"/>
    </location>
</feature>
<dbReference type="Proteomes" id="UP001147700">
    <property type="component" value="Unassembled WGS sequence"/>
</dbReference>
<dbReference type="NCBIfam" id="NF038134">
    <property type="entry name" value="choice_anch_M"/>
    <property type="match status" value="1"/>
</dbReference>
<evidence type="ECO:0000313" key="4">
    <source>
        <dbReference type="Proteomes" id="UP001147700"/>
    </source>
</evidence>
<evidence type="ECO:0000259" key="2">
    <source>
        <dbReference type="Pfam" id="PF16640"/>
    </source>
</evidence>
<feature type="domain" description="Bacterial Ig-like" evidence="2">
    <location>
        <begin position="229"/>
        <end position="314"/>
    </location>
</feature>
<keyword evidence="4" id="KW-1185">Reference proteome</keyword>
<protein>
    <submittedName>
        <fullName evidence="3">Choice-of-anchor M domain-containing protein</fullName>
    </submittedName>
</protein>
<dbReference type="Gene3D" id="2.60.40.10">
    <property type="entry name" value="Immunoglobulins"/>
    <property type="match status" value="1"/>
</dbReference>
<dbReference type="Pfam" id="PF16640">
    <property type="entry name" value="Big_3_5"/>
    <property type="match status" value="1"/>
</dbReference>
<evidence type="ECO:0000313" key="3">
    <source>
        <dbReference type="EMBL" id="MDA0140570.1"/>
    </source>
</evidence>
<proteinExistence type="predicted"/>
<feature type="signal peptide" evidence="1">
    <location>
        <begin position="1"/>
        <end position="25"/>
    </location>
</feature>
<name>A0ABT4RQ13_9ACTN</name>
<dbReference type="InterPro" id="IPR022435">
    <property type="entry name" value="Surface-anchored_actinobac"/>
</dbReference>
<dbReference type="RefSeq" id="WP_202954279.1">
    <property type="nucleotide sequence ID" value="NZ_JAPCID010000041.1"/>
</dbReference>
<sequence length="960" mass="101387">MLVSRLSGLFALLLALLAGTPAALADPGPAPAPREYRVLQKLHTDAVSTFLDAGAFQLGSKADVPEGLGTRLNPDALWFHVDDASKLTVPAGMDFLAPAGATVWVAPQSNPSGAQLWPGFSTESVPAGAIDGNQTTFKLVKLEGPGSLELFTTGGFGQVTRLWSSDENIDTFQVGRTHMHANWAFTQPGTYKLTVEGSAQRSGERVASTATYSFVVGPLPERVTPTATLTASKTALTLGESVTLTGTVAPGTADGYVEFRRGTTVLGHDRVESGSAELQVSDLPVGTHDVTAVFVPAVANLATGSTSAALPITVSDDSGLPFSITGVKPSYQPGEQLSARVVGATLKENEVFYWLLRYKGTTSEIVPQSTTESTYSQIVDALQDDAEISVQIYDTAARVARSQTPFVPIVIEHQGAQPTIKQVGSAHNPLLPGDTIEFELAGRTLAEGETLEWGFSTYAGYFGASFSTSTWPATYLTEDKTRVRVRSLYNPTAVGPYAPPLVVSVMKDGVRIARSEFTRVTVGPRELGVSGHRNLYREGGRVELDATLYPLREGAGDNFTYTWTYTKGGTTEIWGTEKQTSPTLTGPTLTKAQHHGGQLRLSVFNNGELAQRSASLPINVTDDLTSQILEFSALAGHYHQGDRVRLTLTAEPAPLPGETLRWEWKWPGTDWQPMPGVVDNVWQVTAEQALDGVEIRAVLTYADPTKAPAIAQTRVVHVDDHGAAPRQKVTVTGPTSVGVGERATLTAAVAPASVLDRYQWYVKRPGSAERTPIAGAINATYAFTADLADDGSEYSVAVVKPDGSVAYGPSAPIALDVQAPTTVVEQPIGGTVGAVLALELGTPRSLGTFVPGRAQTYTITTTATVTSTLRDARLTVADPSPTVTGHLINGDSALATPLHIAADGGALAPLSAPVTLRTFPRAVAGEPVALAFQQSIGAREGLDVGSYGKTLTFTLTTSTP</sequence>
<keyword evidence="1" id="KW-0732">Signal</keyword>
<dbReference type="EMBL" id="JAPCID010000041">
    <property type="protein sequence ID" value="MDA0140570.1"/>
    <property type="molecule type" value="Genomic_DNA"/>
</dbReference>
<reference evidence="3" key="1">
    <citation type="submission" date="2022-10" db="EMBL/GenBank/DDBJ databases">
        <title>The WGS of Solirubrobacter sp. CPCC 204708.</title>
        <authorList>
            <person name="Jiang Z."/>
        </authorList>
    </citation>
    <scope>NUCLEOTIDE SEQUENCE</scope>
    <source>
        <strain evidence="3">CPCC 204708</strain>
    </source>
</reference>
<organism evidence="3 4">
    <name type="scientific">Solirubrobacter deserti</name>
    <dbReference type="NCBI Taxonomy" id="2282478"/>
    <lineage>
        <taxon>Bacteria</taxon>
        <taxon>Bacillati</taxon>
        <taxon>Actinomycetota</taxon>
        <taxon>Thermoleophilia</taxon>
        <taxon>Solirubrobacterales</taxon>
        <taxon>Solirubrobacteraceae</taxon>
        <taxon>Solirubrobacter</taxon>
    </lineage>
</organism>
<evidence type="ECO:0000256" key="1">
    <source>
        <dbReference type="SAM" id="SignalP"/>
    </source>
</evidence>
<comment type="caution">
    <text evidence="3">The sequence shown here is derived from an EMBL/GenBank/DDBJ whole genome shotgun (WGS) entry which is preliminary data.</text>
</comment>
<dbReference type="Gene3D" id="2.60.40.2700">
    <property type="match status" value="1"/>
</dbReference>